<accession>X1NT54</accession>
<proteinExistence type="predicted"/>
<protein>
    <submittedName>
        <fullName evidence="1">Uncharacterized protein</fullName>
    </submittedName>
</protein>
<dbReference type="AlphaFoldDB" id="X1NT54"/>
<dbReference type="Gene3D" id="2.60.40.10">
    <property type="entry name" value="Immunoglobulins"/>
    <property type="match status" value="1"/>
</dbReference>
<dbReference type="InterPro" id="IPR013783">
    <property type="entry name" value="Ig-like_fold"/>
</dbReference>
<name>X1NT54_9ZZZZ</name>
<organism evidence="1">
    <name type="scientific">marine sediment metagenome</name>
    <dbReference type="NCBI Taxonomy" id="412755"/>
    <lineage>
        <taxon>unclassified sequences</taxon>
        <taxon>metagenomes</taxon>
        <taxon>ecological metagenomes</taxon>
    </lineage>
</organism>
<gene>
    <name evidence="1" type="ORF">S06H3_50995</name>
</gene>
<reference evidence="1" key="1">
    <citation type="journal article" date="2014" name="Front. Microbiol.">
        <title>High frequency of phylogenetically diverse reductive dehalogenase-homologous genes in deep subseafloor sedimentary metagenomes.</title>
        <authorList>
            <person name="Kawai M."/>
            <person name="Futagami T."/>
            <person name="Toyoda A."/>
            <person name="Takaki Y."/>
            <person name="Nishi S."/>
            <person name="Hori S."/>
            <person name="Arai W."/>
            <person name="Tsubouchi T."/>
            <person name="Morono Y."/>
            <person name="Uchiyama I."/>
            <person name="Ito T."/>
            <person name="Fujiyama A."/>
            <person name="Inagaki F."/>
            <person name="Takami H."/>
        </authorList>
    </citation>
    <scope>NUCLEOTIDE SEQUENCE</scope>
    <source>
        <strain evidence="1">Expedition CK06-06</strain>
    </source>
</reference>
<evidence type="ECO:0000313" key="1">
    <source>
        <dbReference type="EMBL" id="GAI33406.1"/>
    </source>
</evidence>
<feature type="non-terminal residue" evidence="1">
    <location>
        <position position="1"/>
    </location>
</feature>
<dbReference type="EMBL" id="BARV01032330">
    <property type="protein sequence ID" value="GAI33406.1"/>
    <property type="molecule type" value="Genomic_DNA"/>
</dbReference>
<comment type="caution">
    <text evidence="1">The sequence shown here is derived from an EMBL/GenBank/DDBJ whole genome shotgun (WGS) entry which is preliminary data.</text>
</comment>
<dbReference type="Pfam" id="PF25788">
    <property type="entry name" value="Ig_Rha78A_N"/>
    <property type="match status" value="1"/>
</dbReference>
<feature type="non-terminal residue" evidence="1">
    <location>
        <position position="250"/>
    </location>
</feature>
<sequence>AIPSETTLKVQFSQNGTTWCDSLNDCTGSTYNTLSQGSHNISLSTLDWSGANFYYKATFESNPAQDETPLLDSIGVNYSDYAPSYFTMASVQAPTTPTLLECEGETNPTSVADTTPEFTAIGNDPDSGDTLTHAYIQVGTAIEGSDMWDSDWIDIDDFTEGTRCGEISYAGSALSLDGSTYYWRIKFKDNAGAEGVWSSSQFSVSDSFTDETKVASKSNTTVDTGAGQVKLDIESVELDYMEYSTDALAQ</sequence>